<evidence type="ECO:0000256" key="1">
    <source>
        <dbReference type="SAM" id="MobiDB-lite"/>
    </source>
</evidence>
<dbReference type="RefSeq" id="WP_164652798.1">
    <property type="nucleotide sequence ID" value="NZ_JAAIJR010000018.1"/>
</dbReference>
<protein>
    <submittedName>
        <fullName evidence="2">Uncharacterized protein</fullName>
    </submittedName>
</protein>
<dbReference type="Proteomes" id="UP000471640">
    <property type="component" value="Unassembled WGS sequence"/>
</dbReference>
<dbReference type="AlphaFoldDB" id="A0A6P1DPQ5"/>
<sequence>MIDSTLKELWETKDQIAREHDYDPDRLVESLRRQQGRRVVASTAKPSIGRPTHSADAQSDNRPTANGQ</sequence>
<feature type="compositionally biased region" description="Polar residues" evidence="1">
    <location>
        <begin position="55"/>
        <end position="68"/>
    </location>
</feature>
<name>A0A6P1DPQ5_9GAMM</name>
<keyword evidence="3" id="KW-1185">Reference proteome</keyword>
<proteinExistence type="predicted"/>
<feature type="region of interest" description="Disordered" evidence="1">
    <location>
        <begin position="33"/>
        <end position="68"/>
    </location>
</feature>
<evidence type="ECO:0000313" key="3">
    <source>
        <dbReference type="Proteomes" id="UP000471640"/>
    </source>
</evidence>
<reference evidence="3" key="1">
    <citation type="journal article" date="2020" name="Microbiol. Resour. Announc.">
        <title>Draft Genome Sequences of Thiorhodococcus mannitoliphagus and Thiorhodococcus minor, Purple Sulfur Photosynthetic Bacteria in the Gammaproteobacterial Family Chromatiaceae.</title>
        <authorList>
            <person name="Aviles F.A."/>
            <person name="Meyer T.E."/>
            <person name="Kyndt J.A."/>
        </authorList>
    </citation>
    <scope>NUCLEOTIDE SEQUENCE [LARGE SCALE GENOMIC DNA]</scope>
    <source>
        <strain evidence="3">DSM 18266</strain>
    </source>
</reference>
<evidence type="ECO:0000313" key="2">
    <source>
        <dbReference type="EMBL" id="NEX19899.1"/>
    </source>
</evidence>
<organism evidence="2 3">
    <name type="scientific">Thiorhodococcus mannitoliphagus</name>
    <dbReference type="NCBI Taxonomy" id="329406"/>
    <lineage>
        <taxon>Bacteria</taxon>
        <taxon>Pseudomonadati</taxon>
        <taxon>Pseudomonadota</taxon>
        <taxon>Gammaproteobacteria</taxon>
        <taxon>Chromatiales</taxon>
        <taxon>Chromatiaceae</taxon>
        <taxon>Thiorhodococcus</taxon>
    </lineage>
</organism>
<dbReference type="EMBL" id="JAAIJR010000018">
    <property type="protein sequence ID" value="NEX19899.1"/>
    <property type="molecule type" value="Genomic_DNA"/>
</dbReference>
<accession>A0A6P1DPQ5</accession>
<comment type="caution">
    <text evidence="2">The sequence shown here is derived from an EMBL/GenBank/DDBJ whole genome shotgun (WGS) entry which is preliminary data.</text>
</comment>
<gene>
    <name evidence="2" type="ORF">G3480_06145</name>
</gene>
<reference evidence="2 3" key="2">
    <citation type="submission" date="2020-02" db="EMBL/GenBank/DDBJ databases">
        <title>Genome sequences of Thiorhodococcus mannitoliphagus and Thiorhodococcus minor, purple sulfur photosynthetic bacteria in the gammaproteobacterial family, Chromatiaceae.</title>
        <authorList>
            <person name="Aviles F.A."/>
            <person name="Meyer T.E."/>
            <person name="Kyndt J.A."/>
        </authorList>
    </citation>
    <scope>NUCLEOTIDE SEQUENCE [LARGE SCALE GENOMIC DNA]</scope>
    <source>
        <strain evidence="2 3">DSM 18266</strain>
    </source>
</reference>